<dbReference type="InterPro" id="IPR050595">
    <property type="entry name" value="Bact_response_regulator"/>
</dbReference>
<dbReference type="CDD" id="cd00156">
    <property type="entry name" value="REC"/>
    <property type="match status" value="2"/>
</dbReference>
<gene>
    <name evidence="4" type="ORF">LCGC14_1114740</name>
</gene>
<keyword evidence="1" id="KW-0597">Phosphoprotein</keyword>
<dbReference type="InterPro" id="IPR011006">
    <property type="entry name" value="CheY-like_superfamily"/>
</dbReference>
<comment type="caution">
    <text evidence="4">The sequence shown here is derived from an EMBL/GenBank/DDBJ whole genome shotgun (WGS) entry which is preliminary data.</text>
</comment>
<dbReference type="Gene3D" id="3.40.50.2300">
    <property type="match status" value="2"/>
</dbReference>
<feature type="domain" description="Response regulatory" evidence="3">
    <location>
        <begin position="6"/>
        <end position="120"/>
    </location>
</feature>
<dbReference type="GO" id="GO:0000160">
    <property type="term" value="P:phosphorelay signal transduction system"/>
    <property type="evidence" value="ECO:0007669"/>
    <property type="project" value="UniProtKB-KW"/>
</dbReference>
<sequence>MKEQTNILIVDDDVGICETLSDILDEEGFKVSVVNDGFDAIKEVNKSDYKIALIDIRMPKINGVETYKKIKHIKPSLRVIMMTAFSDEDLGKEALKEGVYTIFYKPLNINELIKFIKKIETETLLLIVDDDPDFCETLKDVLKEANYKIAVNYDGKQTIKNFEENDIDIIFFDVKMPSINGLDLYLTLRKRNPNFTGVMITGYFYEEEVLKMIDEAFKNGLYACLYKPLKRGNLIALIEEICRNKIKEKEIPAI</sequence>
<evidence type="ECO:0000259" key="3">
    <source>
        <dbReference type="PROSITE" id="PS50110"/>
    </source>
</evidence>
<dbReference type="SUPFAM" id="SSF52172">
    <property type="entry name" value="CheY-like"/>
    <property type="match status" value="2"/>
</dbReference>
<dbReference type="PANTHER" id="PTHR44591">
    <property type="entry name" value="STRESS RESPONSE REGULATOR PROTEIN 1"/>
    <property type="match status" value="1"/>
</dbReference>
<dbReference type="EMBL" id="LAZR01005114">
    <property type="protein sequence ID" value="KKN02734.1"/>
    <property type="molecule type" value="Genomic_DNA"/>
</dbReference>
<keyword evidence="2" id="KW-0902">Two-component regulatory system</keyword>
<evidence type="ECO:0000313" key="4">
    <source>
        <dbReference type="EMBL" id="KKN02734.1"/>
    </source>
</evidence>
<dbReference type="Pfam" id="PF00072">
    <property type="entry name" value="Response_reg"/>
    <property type="match status" value="2"/>
</dbReference>
<feature type="domain" description="Response regulatory" evidence="3">
    <location>
        <begin position="124"/>
        <end position="242"/>
    </location>
</feature>
<protein>
    <recommendedName>
        <fullName evidence="3">Response regulatory domain-containing protein</fullName>
    </recommendedName>
</protein>
<organism evidence="4">
    <name type="scientific">marine sediment metagenome</name>
    <dbReference type="NCBI Taxonomy" id="412755"/>
    <lineage>
        <taxon>unclassified sequences</taxon>
        <taxon>metagenomes</taxon>
        <taxon>ecological metagenomes</taxon>
    </lineage>
</organism>
<dbReference type="PANTHER" id="PTHR44591:SF14">
    <property type="entry name" value="PROTEIN PILG"/>
    <property type="match status" value="1"/>
</dbReference>
<name>A0A0F9MAG7_9ZZZZ</name>
<dbReference type="AlphaFoldDB" id="A0A0F9MAG7"/>
<dbReference type="PROSITE" id="PS50110">
    <property type="entry name" value="RESPONSE_REGULATORY"/>
    <property type="match status" value="2"/>
</dbReference>
<proteinExistence type="predicted"/>
<accession>A0A0F9MAG7</accession>
<evidence type="ECO:0000256" key="2">
    <source>
        <dbReference type="ARBA" id="ARBA00023012"/>
    </source>
</evidence>
<evidence type="ECO:0000256" key="1">
    <source>
        <dbReference type="ARBA" id="ARBA00022553"/>
    </source>
</evidence>
<dbReference type="InterPro" id="IPR001789">
    <property type="entry name" value="Sig_transdc_resp-reg_receiver"/>
</dbReference>
<dbReference type="SMART" id="SM00448">
    <property type="entry name" value="REC"/>
    <property type="match status" value="2"/>
</dbReference>
<reference evidence="4" key="1">
    <citation type="journal article" date="2015" name="Nature">
        <title>Complex archaea that bridge the gap between prokaryotes and eukaryotes.</title>
        <authorList>
            <person name="Spang A."/>
            <person name="Saw J.H."/>
            <person name="Jorgensen S.L."/>
            <person name="Zaremba-Niedzwiedzka K."/>
            <person name="Martijn J."/>
            <person name="Lind A.E."/>
            <person name="van Eijk R."/>
            <person name="Schleper C."/>
            <person name="Guy L."/>
            <person name="Ettema T.J."/>
        </authorList>
    </citation>
    <scope>NUCLEOTIDE SEQUENCE</scope>
</reference>